<comment type="caution">
    <text evidence="7">The sequence shown here is derived from an EMBL/GenBank/DDBJ whole genome shotgun (WGS) entry which is preliminary data.</text>
</comment>
<dbReference type="AlphaFoldDB" id="A0A6H9XQ00"/>
<dbReference type="PANTHER" id="PTHR30606:SF10">
    <property type="entry name" value="PHOSPHATIDYLINOSITOL MANNOSIDE ACYLTRANSFERASE"/>
    <property type="match status" value="1"/>
</dbReference>
<dbReference type="Proteomes" id="UP000249886">
    <property type="component" value="Unassembled WGS sequence"/>
</dbReference>
<sequence>MPNVFTTEWLSAQAYLMGWKIVGRLPLPLTAALCTRVADYASDDGKGMNQLRKNLSRVVGPENVTRTLVRDAMRSYARYWLEAFRLPQIAGDPGVVKRIDDRLVGKTHLDAAVAAPTGTILVLPHSGNWDMAGMYFAATYGTFTTVAERLKPEILFDAFVDFRTTLGFRVIPHIPAPGSPPVMEQLADVLTAGGTICLLGDRDLKGTGVPVTFFGEETTMPTGAARLAQETGASLHVVHSWFEGTTAHPEWGLSVSAPLPTGDIVATVRAQAAIMERNIAAHPADWHLLQPFWSADRKPA</sequence>
<evidence type="ECO:0000256" key="4">
    <source>
        <dbReference type="ARBA" id="ARBA00022679"/>
    </source>
</evidence>
<evidence type="ECO:0000256" key="2">
    <source>
        <dbReference type="ARBA" id="ARBA00022475"/>
    </source>
</evidence>
<evidence type="ECO:0000256" key="3">
    <source>
        <dbReference type="ARBA" id="ARBA00022519"/>
    </source>
</evidence>
<keyword evidence="5" id="KW-0472">Membrane</keyword>
<dbReference type="Pfam" id="PF03279">
    <property type="entry name" value="Lip_A_acyltrans"/>
    <property type="match status" value="1"/>
</dbReference>
<accession>A0A6H9XQ00</accession>
<dbReference type="NCBIfam" id="NF005919">
    <property type="entry name" value="PRK07920.1"/>
    <property type="match status" value="1"/>
</dbReference>
<dbReference type="InterPro" id="IPR004960">
    <property type="entry name" value="LipA_acyltrans"/>
</dbReference>
<evidence type="ECO:0000256" key="1">
    <source>
        <dbReference type="ARBA" id="ARBA00004533"/>
    </source>
</evidence>
<dbReference type="GO" id="GO:0005886">
    <property type="term" value="C:plasma membrane"/>
    <property type="evidence" value="ECO:0007669"/>
    <property type="project" value="UniProtKB-SubCell"/>
</dbReference>
<dbReference type="PANTHER" id="PTHR30606">
    <property type="entry name" value="LIPID A BIOSYNTHESIS LAUROYL ACYLTRANSFERASE"/>
    <property type="match status" value="1"/>
</dbReference>
<organism evidence="7 8">
    <name type="scientific">Corynebacterium matruchotii</name>
    <dbReference type="NCBI Taxonomy" id="43768"/>
    <lineage>
        <taxon>Bacteria</taxon>
        <taxon>Bacillati</taxon>
        <taxon>Actinomycetota</taxon>
        <taxon>Actinomycetes</taxon>
        <taxon>Mycobacteriales</taxon>
        <taxon>Corynebacteriaceae</taxon>
        <taxon>Corynebacterium</taxon>
    </lineage>
</organism>
<dbReference type="EMBL" id="UARK01000023">
    <property type="protein sequence ID" value="SPW30699.1"/>
    <property type="molecule type" value="Genomic_DNA"/>
</dbReference>
<proteinExistence type="predicted"/>
<evidence type="ECO:0000313" key="8">
    <source>
        <dbReference type="Proteomes" id="UP000249886"/>
    </source>
</evidence>
<keyword evidence="4 7" id="KW-0808">Transferase</keyword>
<evidence type="ECO:0000256" key="6">
    <source>
        <dbReference type="ARBA" id="ARBA00023315"/>
    </source>
</evidence>
<protein>
    <submittedName>
        <fullName evidence="7">Lipid A biosynthesis lauroyl acyltransferase</fullName>
        <ecNumber evidence="7">2.3.1.-</ecNumber>
    </submittedName>
</protein>
<keyword evidence="3" id="KW-0997">Cell inner membrane</keyword>
<evidence type="ECO:0000313" key="7">
    <source>
        <dbReference type="EMBL" id="SPW30699.1"/>
    </source>
</evidence>
<dbReference type="GeneID" id="84574012"/>
<dbReference type="CDD" id="cd07984">
    <property type="entry name" value="LPLAT_LABLAT-like"/>
    <property type="match status" value="1"/>
</dbReference>
<reference evidence="7 8" key="1">
    <citation type="submission" date="2018-06" db="EMBL/GenBank/DDBJ databases">
        <authorList>
            <consortium name="Pathogen Informatics"/>
            <person name="Doyle S."/>
        </authorList>
    </citation>
    <scope>NUCLEOTIDE SEQUENCE [LARGE SCALE GENOMIC DNA]</scope>
    <source>
        <strain evidence="7 8">NCTC10254</strain>
    </source>
</reference>
<evidence type="ECO:0000256" key="5">
    <source>
        <dbReference type="ARBA" id="ARBA00023136"/>
    </source>
</evidence>
<dbReference type="RefSeq" id="WP_005525896.1">
    <property type="nucleotide sequence ID" value="NZ_CAUUOM010000027.1"/>
</dbReference>
<gene>
    <name evidence="7" type="ORF">NCTC10254_01800</name>
</gene>
<name>A0A6H9XQ00_9CORY</name>
<keyword evidence="6 7" id="KW-0012">Acyltransferase</keyword>
<dbReference type="GO" id="GO:0016746">
    <property type="term" value="F:acyltransferase activity"/>
    <property type="evidence" value="ECO:0007669"/>
    <property type="project" value="UniProtKB-KW"/>
</dbReference>
<comment type="subcellular location">
    <subcellularLocation>
        <location evidence="1">Cell inner membrane</location>
    </subcellularLocation>
</comment>
<dbReference type="GO" id="GO:0009247">
    <property type="term" value="P:glycolipid biosynthetic process"/>
    <property type="evidence" value="ECO:0007669"/>
    <property type="project" value="UniProtKB-ARBA"/>
</dbReference>
<dbReference type="EC" id="2.3.1.-" evidence="7"/>
<keyword evidence="2" id="KW-1003">Cell membrane</keyword>